<dbReference type="InterPro" id="IPR029016">
    <property type="entry name" value="GAF-like_dom_sf"/>
</dbReference>
<name>A0A6M4A3K9_9BURK</name>
<dbReference type="Gene3D" id="1.10.8.60">
    <property type="match status" value="1"/>
</dbReference>
<dbReference type="PROSITE" id="PS00676">
    <property type="entry name" value="SIGMA54_INTERACT_2"/>
    <property type="match status" value="1"/>
</dbReference>
<keyword evidence="4" id="KW-0238">DNA-binding</keyword>
<dbReference type="AlphaFoldDB" id="A0A6M4A3K9"/>
<dbReference type="Pfam" id="PF01590">
    <property type="entry name" value="GAF"/>
    <property type="match status" value="1"/>
</dbReference>
<evidence type="ECO:0000256" key="5">
    <source>
        <dbReference type="ARBA" id="ARBA00023163"/>
    </source>
</evidence>
<dbReference type="Gene3D" id="3.30.450.40">
    <property type="match status" value="1"/>
</dbReference>
<dbReference type="PANTHER" id="PTHR32071:SF77">
    <property type="entry name" value="TRANSCRIPTIONAL REGULATORY PROTEIN"/>
    <property type="match status" value="1"/>
</dbReference>
<dbReference type="InterPro" id="IPR027417">
    <property type="entry name" value="P-loop_NTPase"/>
</dbReference>
<gene>
    <name evidence="7" type="ORF">EJG51_008380</name>
</gene>
<dbReference type="Pfam" id="PF25601">
    <property type="entry name" value="AAA_lid_14"/>
    <property type="match status" value="1"/>
</dbReference>
<dbReference type="PROSITE" id="PS00675">
    <property type="entry name" value="SIGMA54_INTERACT_1"/>
    <property type="match status" value="1"/>
</dbReference>
<keyword evidence="5" id="KW-0804">Transcription</keyword>
<evidence type="ECO:0000256" key="1">
    <source>
        <dbReference type="ARBA" id="ARBA00022741"/>
    </source>
</evidence>
<dbReference type="EMBL" id="CP051152">
    <property type="protein sequence ID" value="QJQ05861.1"/>
    <property type="molecule type" value="Genomic_DNA"/>
</dbReference>
<evidence type="ECO:0000256" key="2">
    <source>
        <dbReference type="ARBA" id="ARBA00022840"/>
    </source>
</evidence>
<evidence type="ECO:0000313" key="8">
    <source>
        <dbReference type="Proteomes" id="UP000274350"/>
    </source>
</evidence>
<dbReference type="Gene3D" id="1.10.10.60">
    <property type="entry name" value="Homeodomain-like"/>
    <property type="match status" value="1"/>
</dbReference>
<dbReference type="GO" id="GO:0005524">
    <property type="term" value="F:ATP binding"/>
    <property type="evidence" value="ECO:0007669"/>
    <property type="project" value="UniProtKB-KW"/>
</dbReference>
<keyword evidence="8" id="KW-1185">Reference proteome</keyword>
<dbReference type="Pfam" id="PF00158">
    <property type="entry name" value="Sigma54_activat"/>
    <property type="match status" value="1"/>
</dbReference>
<dbReference type="InterPro" id="IPR025662">
    <property type="entry name" value="Sigma_54_int_dom_ATP-bd_1"/>
</dbReference>
<evidence type="ECO:0000259" key="6">
    <source>
        <dbReference type="PROSITE" id="PS50045"/>
    </source>
</evidence>
<dbReference type="Pfam" id="PF02954">
    <property type="entry name" value="HTH_8"/>
    <property type="match status" value="1"/>
</dbReference>
<dbReference type="InterPro" id="IPR009057">
    <property type="entry name" value="Homeodomain-like_sf"/>
</dbReference>
<organism evidence="7 8">
    <name type="scientific">Undibacterium piscinae</name>
    <dbReference type="NCBI Taxonomy" id="2495591"/>
    <lineage>
        <taxon>Bacteria</taxon>
        <taxon>Pseudomonadati</taxon>
        <taxon>Pseudomonadota</taxon>
        <taxon>Betaproteobacteria</taxon>
        <taxon>Burkholderiales</taxon>
        <taxon>Oxalobacteraceae</taxon>
        <taxon>Undibacterium</taxon>
    </lineage>
</organism>
<dbReference type="GO" id="GO:0043565">
    <property type="term" value="F:sequence-specific DNA binding"/>
    <property type="evidence" value="ECO:0007669"/>
    <property type="project" value="InterPro"/>
</dbReference>
<sequence length="648" mass="70612">MPTPLPALTLRQARLHLQEYGHCPSGTINERLLRSWQRSLAAGLQPVGGLRQTEHASADELRHVLERNHELLSYSRPVMEYLFESVRDSKSVVVLADNRGTLMHTLGDAGFLNKAERVALASGASWHEDHRGTNAIGTALAETSEVEIHGAEHFLEHNGFLTCAAAPIMSADGSLMGILDISGDRHSGHPHTLNLVSMAVRMIENRLIVASSKRRIRLHFHAHPEGIGTIAEAIVTLSEDGWIVGANRAALALLHLGAHDLGAVQITSVLNLRLEHLLHQHSARTHQTITVHSHDGTRLAMQVHLDHSVLPAVSSTSSTAVSTPPAAEDALSLLDSGDLRWRSAAEKTRRILDKPIPLIIQGESGVGKEFFAKAAHDSGPRRNGPFVAINCAAIPENLIEAELFGYQAGAFTGARREGNPGRLREANGGTLFLDEIGDMPLTMQSRLLRVLQERSVTPLGGGKTVAVDFALICATHCKLREQAEQGKFRYDLYYRINGLTVQLPALRERSDFQALTTQILRSLSPQRELHLTPGLLAQLAAHPWPGNLRQYSSVLRTAIAMLDPHQTGIELAHLSDDIVEDLMTAAASGKPINNAVSHPLSMEQGAQNLEQISRNAIQQALTASRGNISLAARKLGISRQTLYRKINN</sequence>
<dbReference type="SUPFAM" id="SSF46689">
    <property type="entry name" value="Homeodomain-like"/>
    <property type="match status" value="1"/>
</dbReference>
<feature type="domain" description="Sigma-54 factor interaction" evidence="6">
    <location>
        <begin position="346"/>
        <end position="560"/>
    </location>
</feature>
<reference evidence="7 8" key="1">
    <citation type="journal article" date="2019" name="Int. J. Syst. Evol. Microbiol.">
        <title>Undibacterium piscinae sp. nov., isolated from Korean shiner intestine.</title>
        <authorList>
            <person name="Lee S.Y."/>
            <person name="Kang W."/>
            <person name="Kim P.S."/>
            <person name="Kim H.S."/>
            <person name="Sung H."/>
            <person name="Shin N.R."/>
            <person name="Whon T.W."/>
            <person name="Yun J.H."/>
            <person name="Lee J.Y."/>
            <person name="Lee J.Y."/>
            <person name="Jung M.J."/>
            <person name="Jeong Y.S."/>
            <person name="Tak E.J."/>
            <person name="Han J.E."/>
            <person name="Hyun D.W."/>
            <person name="Kang M.S."/>
            <person name="Lee K.E."/>
            <person name="Lee B.H."/>
            <person name="Bae J.W."/>
        </authorList>
    </citation>
    <scope>NUCLEOTIDE SEQUENCE [LARGE SCALE GENOMIC DNA]</scope>
    <source>
        <strain evidence="7 8">S11R28</strain>
    </source>
</reference>
<dbReference type="InterPro" id="IPR002078">
    <property type="entry name" value="Sigma_54_int"/>
</dbReference>
<dbReference type="OrthoDB" id="9761705at2"/>
<dbReference type="InterPro" id="IPR003593">
    <property type="entry name" value="AAA+_ATPase"/>
</dbReference>
<dbReference type="PANTHER" id="PTHR32071">
    <property type="entry name" value="TRANSCRIPTIONAL REGULATORY PROTEIN"/>
    <property type="match status" value="1"/>
</dbReference>
<accession>A0A6M4A3K9</accession>
<dbReference type="PROSITE" id="PS50045">
    <property type="entry name" value="SIGMA54_INTERACT_4"/>
    <property type="match status" value="1"/>
</dbReference>
<keyword evidence="1" id="KW-0547">Nucleotide-binding</keyword>
<protein>
    <submittedName>
        <fullName evidence="7">Sigma-54-dependent Fis family transcriptional regulator</fullName>
    </submittedName>
</protein>
<evidence type="ECO:0000313" key="7">
    <source>
        <dbReference type="EMBL" id="QJQ05861.1"/>
    </source>
</evidence>
<evidence type="ECO:0000256" key="4">
    <source>
        <dbReference type="ARBA" id="ARBA00023125"/>
    </source>
</evidence>
<evidence type="ECO:0000256" key="3">
    <source>
        <dbReference type="ARBA" id="ARBA00023015"/>
    </source>
</evidence>
<dbReference type="CDD" id="cd00009">
    <property type="entry name" value="AAA"/>
    <property type="match status" value="1"/>
</dbReference>
<dbReference type="InterPro" id="IPR002197">
    <property type="entry name" value="HTH_Fis"/>
</dbReference>
<keyword evidence="2" id="KW-0067">ATP-binding</keyword>
<dbReference type="InterPro" id="IPR058031">
    <property type="entry name" value="AAA_lid_NorR"/>
</dbReference>
<dbReference type="FunFam" id="3.40.50.300:FF:000006">
    <property type="entry name" value="DNA-binding transcriptional regulator NtrC"/>
    <property type="match status" value="1"/>
</dbReference>
<dbReference type="InterPro" id="IPR025943">
    <property type="entry name" value="Sigma_54_int_dom_ATP-bd_2"/>
</dbReference>
<keyword evidence="3" id="KW-0805">Transcription regulation</keyword>
<dbReference type="Proteomes" id="UP000274350">
    <property type="component" value="Chromosome"/>
</dbReference>
<dbReference type="KEGG" id="upi:EJG51_008380"/>
<dbReference type="Gene3D" id="3.40.50.300">
    <property type="entry name" value="P-loop containing nucleotide triphosphate hydrolases"/>
    <property type="match status" value="1"/>
</dbReference>
<dbReference type="SMART" id="SM00382">
    <property type="entry name" value="AAA"/>
    <property type="match status" value="1"/>
</dbReference>
<dbReference type="SUPFAM" id="SSF52540">
    <property type="entry name" value="P-loop containing nucleoside triphosphate hydrolases"/>
    <property type="match status" value="1"/>
</dbReference>
<dbReference type="GO" id="GO:0006355">
    <property type="term" value="P:regulation of DNA-templated transcription"/>
    <property type="evidence" value="ECO:0007669"/>
    <property type="project" value="InterPro"/>
</dbReference>
<proteinExistence type="predicted"/>
<dbReference type="PRINTS" id="PR01590">
    <property type="entry name" value="HTHFIS"/>
</dbReference>
<dbReference type="InterPro" id="IPR003018">
    <property type="entry name" value="GAF"/>
</dbReference>